<evidence type="ECO:0000256" key="1">
    <source>
        <dbReference type="SAM" id="MobiDB-lite"/>
    </source>
</evidence>
<accession>A0A7Y4KFZ9</accession>
<gene>
    <name evidence="3" type="ORF">HMI49_03070</name>
</gene>
<evidence type="ECO:0000313" key="4">
    <source>
        <dbReference type="Proteomes" id="UP000563426"/>
    </source>
</evidence>
<dbReference type="Proteomes" id="UP000563426">
    <property type="component" value="Unassembled WGS sequence"/>
</dbReference>
<evidence type="ECO:0000256" key="2">
    <source>
        <dbReference type="SAM" id="SignalP"/>
    </source>
</evidence>
<organism evidence="3 4">
    <name type="scientific">Corallococcus exercitus</name>
    <dbReference type="NCBI Taxonomy" id="2316736"/>
    <lineage>
        <taxon>Bacteria</taxon>
        <taxon>Pseudomonadati</taxon>
        <taxon>Myxococcota</taxon>
        <taxon>Myxococcia</taxon>
        <taxon>Myxococcales</taxon>
        <taxon>Cystobacterineae</taxon>
        <taxon>Myxococcaceae</taxon>
        <taxon>Corallococcus</taxon>
    </lineage>
</organism>
<keyword evidence="4" id="KW-1185">Reference proteome</keyword>
<proteinExistence type="predicted"/>
<evidence type="ECO:0008006" key="5">
    <source>
        <dbReference type="Google" id="ProtNLM"/>
    </source>
</evidence>
<feature type="signal peptide" evidence="2">
    <location>
        <begin position="1"/>
        <end position="17"/>
    </location>
</feature>
<reference evidence="3 4" key="1">
    <citation type="submission" date="2020-05" db="EMBL/GenBank/DDBJ databases">
        <authorList>
            <person name="Whitworth D."/>
        </authorList>
    </citation>
    <scope>NUCLEOTIDE SEQUENCE [LARGE SCALE GENOMIC DNA]</scope>
    <source>
        <strain evidence="3 4">AB043B</strain>
    </source>
</reference>
<dbReference type="AlphaFoldDB" id="A0A7Y4KFZ9"/>
<keyword evidence="2" id="KW-0732">Signal</keyword>
<feature type="chain" id="PRO_5031133944" description="SbsA Ig-like domain-containing protein" evidence="2">
    <location>
        <begin position="18"/>
        <end position="279"/>
    </location>
</feature>
<dbReference type="RefSeq" id="WP_171432945.1">
    <property type="nucleotide sequence ID" value="NZ_JABFJV010000009.1"/>
</dbReference>
<comment type="caution">
    <text evidence="3">The sequence shown here is derived from an EMBL/GenBank/DDBJ whole genome shotgun (WGS) entry which is preliminary data.</text>
</comment>
<protein>
    <recommendedName>
        <fullName evidence="5">SbsA Ig-like domain-containing protein</fullName>
    </recommendedName>
</protein>
<sequence length="279" mass="29273">MKRAGLGMVGMAVLAWACTGGPESLPPPSITGVEPATLPVNTKDDDITVRFDARYAVAVDYGTQKVDARMGSGRIWVDEEEATVTRFDPTGVAIATVPRGLGAGVHAVRLRLDDGREAVAREALTLRPPGQEGVDPPLLEDGGVLMASDAGPIFRCRDAGVDTEDCGDPRDAGPGPDDPMREGDITAYAFDAIEGTRMSRTSFAITVRAQGPRAGHFQGSLELFASRGTVTPTKIGPCDSGVCDATIVMDAPAGNVHLNAVDSFGVTGESNTFRLEPYK</sequence>
<evidence type="ECO:0000313" key="3">
    <source>
        <dbReference type="EMBL" id="NOK32189.1"/>
    </source>
</evidence>
<dbReference type="EMBL" id="JABFJV010000009">
    <property type="protein sequence ID" value="NOK32189.1"/>
    <property type="molecule type" value="Genomic_DNA"/>
</dbReference>
<name>A0A7Y4KFZ9_9BACT</name>
<feature type="region of interest" description="Disordered" evidence="1">
    <location>
        <begin position="159"/>
        <end position="182"/>
    </location>
</feature>